<keyword evidence="2" id="KW-0645">Protease</keyword>
<keyword evidence="1" id="KW-1133">Transmembrane helix</keyword>
<dbReference type="EMBL" id="JADOUF010000001">
    <property type="protein sequence ID" value="MBG6135642.1"/>
    <property type="molecule type" value="Genomic_DNA"/>
</dbReference>
<evidence type="ECO:0000256" key="1">
    <source>
        <dbReference type="SAM" id="Phobius"/>
    </source>
</evidence>
<keyword evidence="3" id="KW-1185">Reference proteome</keyword>
<accession>A0A8J7KNW4</accession>
<dbReference type="AlphaFoldDB" id="A0A8J7KNW4"/>
<keyword evidence="1" id="KW-0812">Transmembrane</keyword>
<dbReference type="RefSeq" id="WP_197002725.1">
    <property type="nucleotide sequence ID" value="NZ_BONS01000002.1"/>
</dbReference>
<keyword evidence="2" id="KW-0378">Hydrolase</keyword>
<keyword evidence="1" id="KW-0472">Membrane</keyword>
<dbReference type="GO" id="GO:0008233">
    <property type="term" value="F:peptidase activity"/>
    <property type="evidence" value="ECO:0007669"/>
    <property type="project" value="UniProtKB-KW"/>
</dbReference>
<gene>
    <name evidence="2" type="ORF">IW245_001836</name>
</gene>
<feature type="transmembrane region" description="Helical" evidence="1">
    <location>
        <begin position="88"/>
        <end position="108"/>
    </location>
</feature>
<name>A0A8J7KNW4_9ACTN</name>
<sequence>MSTTVHAPSPTRPRPRQFVLWREVLVAYVSPAVTAGAGGLISGQPGLLLAAFTSIAGTSAVVAAALGLWLQRRGVRRAWTTTAPRPVLIVWFVVVTAAVTGLLAWLALGWLPDRLGPFGGPLPTRIQWDLPLSGAVAATIICWRWRGARRRIERADRPAADPMSGA</sequence>
<feature type="transmembrane region" description="Helical" evidence="1">
    <location>
        <begin position="128"/>
        <end position="145"/>
    </location>
</feature>
<comment type="caution">
    <text evidence="2">The sequence shown here is derived from an EMBL/GenBank/DDBJ whole genome shotgun (WGS) entry which is preliminary data.</text>
</comment>
<protein>
    <submittedName>
        <fullName evidence="2">Membrane associated rhomboid family serine protease</fullName>
    </submittedName>
</protein>
<dbReference type="GO" id="GO:0006508">
    <property type="term" value="P:proteolysis"/>
    <property type="evidence" value="ECO:0007669"/>
    <property type="project" value="UniProtKB-KW"/>
</dbReference>
<proteinExistence type="predicted"/>
<evidence type="ECO:0000313" key="3">
    <source>
        <dbReference type="Proteomes" id="UP000622552"/>
    </source>
</evidence>
<feature type="transmembrane region" description="Helical" evidence="1">
    <location>
        <begin position="47"/>
        <end position="68"/>
    </location>
</feature>
<organism evidence="2 3">
    <name type="scientific">Longispora fulva</name>
    <dbReference type="NCBI Taxonomy" id="619741"/>
    <lineage>
        <taxon>Bacteria</taxon>
        <taxon>Bacillati</taxon>
        <taxon>Actinomycetota</taxon>
        <taxon>Actinomycetes</taxon>
        <taxon>Micromonosporales</taxon>
        <taxon>Micromonosporaceae</taxon>
        <taxon>Longispora</taxon>
    </lineage>
</organism>
<dbReference type="Proteomes" id="UP000622552">
    <property type="component" value="Unassembled WGS sequence"/>
</dbReference>
<evidence type="ECO:0000313" key="2">
    <source>
        <dbReference type="EMBL" id="MBG6135642.1"/>
    </source>
</evidence>
<feature type="transmembrane region" description="Helical" evidence="1">
    <location>
        <begin position="20"/>
        <end position="41"/>
    </location>
</feature>
<reference evidence="2" key="1">
    <citation type="submission" date="2020-11" db="EMBL/GenBank/DDBJ databases">
        <title>Sequencing the genomes of 1000 actinobacteria strains.</title>
        <authorList>
            <person name="Klenk H.-P."/>
        </authorList>
    </citation>
    <scope>NUCLEOTIDE SEQUENCE</scope>
    <source>
        <strain evidence="2">DSM 45356</strain>
    </source>
</reference>